<evidence type="ECO:0000256" key="2">
    <source>
        <dbReference type="ARBA" id="ARBA00022737"/>
    </source>
</evidence>
<name>A0A1R2BAM9_9CILI</name>
<feature type="domain" description="Rhodanese" evidence="3">
    <location>
        <begin position="165"/>
        <end position="277"/>
    </location>
</feature>
<dbReference type="FunFam" id="3.40.250.10:FF:000001">
    <property type="entry name" value="Sulfurtransferase"/>
    <property type="match status" value="1"/>
</dbReference>
<dbReference type="EMBL" id="MPUH01000794">
    <property type="protein sequence ID" value="OMJ73807.1"/>
    <property type="molecule type" value="Genomic_DNA"/>
</dbReference>
<keyword evidence="5" id="KW-1185">Reference proteome</keyword>
<evidence type="ECO:0000313" key="5">
    <source>
        <dbReference type="Proteomes" id="UP000187209"/>
    </source>
</evidence>
<reference evidence="4 5" key="1">
    <citation type="submission" date="2016-11" db="EMBL/GenBank/DDBJ databases">
        <title>The macronuclear genome of Stentor coeruleus: a giant cell with tiny introns.</title>
        <authorList>
            <person name="Slabodnick M."/>
            <person name="Ruby J.G."/>
            <person name="Reiff S.B."/>
            <person name="Swart E.C."/>
            <person name="Gosai S."/>
            <person name="Prabakaran S."/>
            <person name="Witkowska E."/>
            <person name="Larue G.E."/>
            <person name="Fisher S."/>
            <person name="Freeman R.M."/>
            <person name="Gunawardena J."/>
            <person name="Chu W."/>
            <person name="Stover N.A."/>
            <person name="Gregory B.D."/>
            <person name="Nowacki M."/>
            <person name="Derisi J."/>
            <person name="Roy S.W."/>
            <person name="Marshall W.F."/>
            <person name="Sood P."/>
        </authorList>
    </citation>
    <scope>NUCLEOTIDE SEQUENCE [LARGE SCALE GENOMIC DNA]</scope>
    <source>
        <strain evidence="4">WM001</strain>
    </source>
</reference>
<gene>
    <name evidence="4" type="ORF">SteCoe_27416</name>
</gene>
<keyword evidence="1" id="KW-0808">Transferase</keyword>
<feature type="domain" description="Rhodanese" evidence="3">
    <location>
        <begin position="15"/>
        <end position="121"/>
    </location>
</feature>
<dbReference type="Proteomes" id="UP000187209">
    <property type="component" value="Unassembled WGS sequence"/>
</dbReference>
<accession>A0A1R2BAM9</accession>
<dbReference type="InterPro" id="IPR001763">
    <property type="entry name" value="Rhodanese-like_dom"/>
</dbReference>
<dbReference type="GO" id="GO:0004792">
    <property type="term" value="F:thiosulfate-cyanide sulfurtransferase activity"/>
    <property type="evidence" value="ECO:0007669"/>
    <property type="project" value="TreeGrafter"/>
</dbReference>
<evidence type="ECO:0000313" key="4">
    <source>
        <dbReference type="EMBL" id="OMJ73807.1"/>
    </source>
</evidence>
<dbReference type="SUPFAM" id="SSF52821">
    <property type="entry name" value="Rhodanese/Cell cycle control phosphatase"/>
    <property type="match status" value="2"/>
</dbReference>
<dbReference type="GO" id="GO:0005739">
    <property type="term" value="C:mitochondrion"/>
    <property type="evidence" value="ECO:0007669"/>
    <property type="project" value="TreeGrafter"/>
</dbReference>
<dbReference type="Gene3D" id="3.40.250.10">
    <property type="entry name" value="Rhodanese-like domain"/>
    <property type="match status" value="2"/>
</dbReference>
<keyword evidence="2" id="KW-0677">Repeat</keyword>
<protein>
    <recommendedName>
        <fullName evidence="3">Rhodanese domain-containing protein</fullName>
    </recommendedName>
</protein>
<comment type="caution">
    <text evidence="4">The sequence shown here is derived from an EMBL/GenBank/DDBJ whole genome shotgun (WGS) entry which is preliminary data.</text>
</comment>
<dbReference type="PANTHER" id="PTHR11364">
    <property type="entry name" value="THIOSULFATE SULFERTANSFERASE"/>
    <property type="match status" value="1"/>
</dbReference>
<dbReference type="CDD" id="cd01448">
    <property type="entry name" value="TST_Repeat_1"/>
    <property type="match status" value="1"/>
</dbReference>
<evidence type="ECO:0000259" key="3">
    <source>
        <dbReference type="PROSITE" id="PS50206"/>
    </source>
</evidence>
<dbReference type="CDD" id="cd01449">
    <property type="entry name" value="TST_Repeat_2"/>
    <property type="match status" value="1"/>
</dbReference>
<dbReference type="PANTHER" id="PTHR11364:SF27">
    <property type="entry name" value="SULFURTRANSFERASE"/>
    <property type="match status" value="1"/>
</dbReference>
<dbReference type="PROSITE" id="PS50206">
    <property type="entry name" value="RHODANESE_3"/>
    <property type="match status" value="2"/>
</dbReference>
<dbReference type="Pfam" id="PF00581">
    <property type="entry name" value="Rhodanese"/>
    <property type="match status" value="2"/>
</dbReference>
<organism evidence="4 5">
    <name type="scientific">Stentor coeruleus</name>
    <dbReference type="NCBI Taxonomy" id="5963"/>
    <lineage>
        <taxon>Eukaryota</taxon>
        <taxon>Sar</taxon>
        <taxon>Alveolata</taxon>
        <taxon>Ciliophora</taxon>
        <taxon>Postciliodesmatophora</taxon>
        <taxon>Heterotrichea</taxon>
        <taxon>Heterotrichida</taxon>
        <taxon>Stentoridae</taxon>
        <taxon>Stentor</taxon>
    </lineage>
</organism>
<dbReference type="AlphaFoldDB" id="A0A1R2BAM9"/>
<dbReference type="InterPro" id="IPR045078">
    <property type="entry name" value="TST/MPST-like"/>
</dbReference>
<dbReference type="InterPro" id="IPR036873">
    <property type="entry name" value="Rhodanese-like_dom_sf"/>
</dbReference>
<dbReference type="OrthoDB" id="448293at2759"/>
<evidence type="ECO:0000256" key="1">
    <source>
        <dbReference type="ARBA" id="ARBA00022679"/>
    </source>
</evidence>
<dbReference type="SMART" id="SM00450">
    <property type="entry name" value="RHOD"/>
    <property type="match status" value="2"/>
</dbReference>
<sequence>MDSKMPITIVDASYNIPGSTGNPKEEHFLKRIPGAKFFEVDEIADKSTKYPHMMPTNEMFCMFMKKLRIKNDDNLLVCYDRLGMISSPRVWYTFKLFGKKNVAVLDGGLPKWLAEGHPLESSKYDIYQDDKTENDQDYMFSLDKSKIMNLDKVKKVSKELVENKTGSNWQILDARSSGRFQGTAPEPRPGLRSGSIPGSINTFFMSLYNEDKTFKSPEEMRKIFESAGVNFDENINVINSCGSGMTACINILALKAIGKSNTSLYDGSWMEWGEVIKP</sequence>
<proteinExistence type="predicted"/>